<evidence type="ECO:0000256" key="1">
    <source>
        <dbReference type="ARBA" id="ARBA00001924"/>
    </source>
</evidence>
<comment type="caution">
    <text evidence="12">The sequence shown here is derived from an EMBL/GenBank/DDBJ whole genome shotgun (WGS) entry which is preliminary data.</text>
</comment>
<keyword evidence="7" id="KW-0560">Oxidoreductase</keyword>
<dbReference type="EMBL" id="CAKXAJ010024937">
    <property type="protein sequence ID" value="CAH2233055.1"/>
    <property type="molecule type" value="Genomic_DNA"/>
</dbReference>
<feature type="domain" description="Aldehyde oxidase/xanthine dehydrogenase second molybdopterin binding" evidence="11">
    <location>
        <begin position="193"/>
        <end position="445"/>
    </location>
</feature>
<dbReference type="GO" id="GO:0016491">
    <property type="term" value="F:oxidoreductase activity"/>
    <property type="evidence" value="ECO:0007669"/>
    <property type="project" value="UniProtKB-KW"/>
</dbReference>
<keyword evidence="4" id="KW-0500">Molybdenum</keyword>
<evidence type="ECO:0000256" key="7">
    <source>
        <dbReference type="ARBA" id="ARBA00023002"/>
    </source>
</evidence>
<sequence>MMLCFGMDGVVAGVIKGTRDFTSTPQGLLSLCPSNILNRRHVSGAVKLSETRPVSEGRQIFETNPSLWPLNQPIPKLEALIQCAGESSYTEDIPTLPKEVFAAFVLTTVGLGTIDRIDPSRALESWNFKAYNAVTDTPSNSWCRSPGTLENVAMAELILERISYELNLDTFDVRLANLDTTNHSDLQEMAETMKNNSQYTERKAAVEKFNLDNRWKKRGLKASFLRWTPIGYTHLDVNMSVYSDDGSVAIAHAGVEMGQGINTRAAQVCAYLLKIPLEKIQIKPNDTTIGPNVFPSGGSLTSQNVSVGIRRCCEELLSRLEPVRSQMNNPTWEELIKKAYEMEIDLQVHNLVNTKDIQSYHIYGIALAEVEVDGLTGEWQFIRADILEDTGRSVNPEIDVGQVEGAFIMGTGYWTSENLVYNPDTGELLTNRTWEYWVPQARDIPQDFRIYFRKRSFSNDVILGAKGLWSPRIDSYVAIRLSQFGSFIATLNLICSLYSVVHQSELGQRFGLGP</sequence>
<evidence type="ECO:0000256" key="10">
    <source>
        <dbReference type="ARBA" id="ARBA00034078"/>
    </source>
</evidence>
<dbReference type="SUPFAM" id="SSF54665">
    <property type="entry name" value="CO dehydrogenase molybdoprotein N-domain-like"/>
    <property type="match status" value="1"/>
</dbReference>
<dbReference type="InterPro" id="IPR036856">
    <property type="entry name" value="Ald_Oxase/Xan_DH_a/b_sf"/>
</dbReference>
<dbReference type="GO" id="GO:0051537">
    <property type="term" value="F:2 iron, 2 sulfur cluster binding"/>
    <property type="evidence" value="ECO:0007669"/>
    <property type="project" value="UniProtKB-KW"/>
</dbReference>
<organism evidence="12 13">
    <name type="scientific">Pararge aegeria aegeria</name>
    <dbReference type="NCBI Taxonomy" id="348720"/>
    <lineage>
        <taxon>Eukaryota</taxon>
        <taxon>Metazoa</taxon>
        <taxon>Ecdysozoa</taxon>
        <taxon>Arthropoda</taxon>
        <taxon>Hexapoda</taxon>
        <taxon>Insecta</taxon>
        <taxon>Pterygota</taxon>
        <taxon>Neoptera</taxon>
        <taxon>Endopterygota</taxon>
        <taxon>Lepidoptera</taxon>
        <taxon>Glossata</taxon>
        <taxon>Ditrysia</taxon>
        <taxon>Papilionoidea</taxon>
        <taxon>Nymphalidae</taxon>
        <taxon>Satyrinae</taxon>
        <taxon>Satyrini</taxon>
        <taxon>Parargina</taxon>
        <taxon>Pararge</taxon>
    </lineage>
</organism>
<dbReference type="InterPro" id="IPR046867">
    <property type="entry name" value="AldOxase/xan_DH_MoCoBD2"/>
</dbReference>
<keyword evidence="9" id="KW-0411">Iron-sulfur</keyword>
<comment type="cofactor">
    <cofactor evidence="1">
        <name>Mo-molybdopterin</name>
        <dbReference type="ChEBI" id="CHEBI:71302"/>
    </cofactor>
</comment>
<name>A0A8S4R869_9NEOP</name>
<keyword evidence="13" id="KW-1185">Reference proteome</keyword>
<dbReference type="PANTHER" id="PTHR11908">
    <property type="entry name" value="XANTHINE DEHYDROGENASE"/>
    <property type="match status" value="1"/>
</dbReference>
<dbReference type="FunFam" id="3.30.365.10:FF:000002">
    <property type="entry name" value="Xanthine dehydrogenase oxidase"/>
    <property type="match status" value="1"/>
</dbReference>
<dbReference type="Pfam" id="PF20256">
    <property type="entry name" value="MoCoBD_2"/>
    <property type="match status" value="1"/>
</dbReference>
<dbReference type="SUPFAM" id="SSF56003">
    <property type="entry name" value="Molybdenum cofactor-binding domain"/>
    <property type="match status" value="1"/>
</dbReference>
<evidence type="ECO:0000256" key="3">
    <source>
        <dbReference type="ARBA" id="ARBA00006849"/>
    </source>
</evidence>
<dbReference type="OrthoDB" id="8300278at2759"/>
<keyword evidence="6" id="KW-0479">Metal-binding</keyword>
<evidence type="ECO:0000256" key="6">
    <source>
        <dbReference type="ARBA" id="ARBA00022723"/>
    </source>
</evidence>
<gene>
    <name evidence="12" type="primary">jg18402</name>
    <name evidence="12" type="ORF">PAEG_LOCUS11201</name>
</gene>
<dbReference type="Proteomes" id="UP000838756">
    <property type="component" value="Unassembled WGS sequence"/>
</dbReference>
<dbReference type="AlphaFoldDB" id="A0A8S4R869"/>
<comment type="similarity">
    <text evidence="3">Belongs to the xanthine dehydrogenase family.</text>
</comment>
<protein>
    <submittedName>
        <fullName evidence="12">Jg18402 protein</fullName>
    </submittedName>
</protein>
<evidence type="ECO:0000313" key="12">
    <source>
        <dbReference type="EMBL" id="CAH2233055.1"/>
    </source>
</evidence>
<accession>A0A8S4R869</accession>
<dbReference type="InterPro" id="IPR016208">
    <property type="entry name" value="Ald_Oxase/xanthine_DH-like"/>
</dbReference>
<reference evidence="12" key="1">
    <citation type="submission" date="2022-03" db="EMBL/GenBank/DDBJ databases">
        <authorList>
            <person name="Lindestad O."/>
        </authorList>
    </citation>
    <scope>NUCLEOTIDE SEQUENCE</scope>
</reference>
<evidence type="ECO:0000256" key="8">
    <source>
        <dbReference type="ARBA" id="ARBA00023004"/>
    </source>
</evidence>
<dbReference type="PANTHER" id="PTHR11908:SF132">
    <property type="entry name" value="ALDEHYDE OXIDASE 1-RELATED"/>
    <property type="match status" value="1"/>
</dbReference>
<dbReference type="Gene3D" id="3.90.1170.50">
    <property type="entry name" value="Aldehyde oxidase/xanthine dehydrogenase, a/b hammerhead"/>
    <property type="match status" value="1"/>
</dbReference>
<evidence type="ECO:0000313" key="13">
    <source>
        <dbReference type="Proteomes" id="UP000838756"/>
    </source>
</evidence>
<comment type="cofactor">
    <cofactor evidence="2">
        <name>FAD</name>
        <dbReference type="ChEBI" id="CHEBI:57692"/>
    </cofactor>
</comment>
<dbReference type="InterPro" id="IPR037165">
    <property type="entry name" value="AldOxase/xan_DH_Mopterin-bd_sf"/>
</dbReference>
<dbReference type="Gene3D" id="3.30.365.10">
    <property type="entry name" value="Aldehyde oxidase/xanthine dehydrogenase, molybdopterin binding domain"/>
    <property type="match status" value="2"/>
</dbReference>
<comment type="cofactor">
    <cofactor evidence="10">
        <name>[2Fe-2S] cluster</name>
        <dbReference type="ChEBI" id="CHEBI:190135"/>
    </cofactor>
</comment>
<evidence type="ECO:0000256" key="4">
    <source>
        <dbReference type="ARBA" id="ARBA00022505"/>
    </source>
</evidence>
<dbReference type="GO" id="GO:0005506">
    <property type="term" value="F:iron ion binding"/>
    <property type="evidence" value="ECO:0007669"/>
    <property type="project" value="InterPro"/>
</dbReference>
<keyword evidence="8" id="KW-0408">Iron</keyword>
<evidence type="ECO:0000256" key="9">
    <source>
        <dbReference type="ARBA" id="ARBA00023014"/>
    </source>
</evidence>
<evidence type="ECO:0000256" key="2">
    <source>
        <dbReference type="ARBA" id="ARBA00001974"/>
    </source>
</evidence>
<proteinExistence type="inferred from homology"/>
<keyword evidence="5" id="KW-0001">2Fe-2S</keyword>
<evidence type="ECO:0000259" key="11">
    <source>
        <dbReference type="Pfam" id="PF20256"/>
    </source>
</evidence>
<evidence type="ECO:0000256" key="5">
    <source>
        <dbReference type="ARBA" id="ARBA00022714"/>
    </source>
</evidence>